<reference evidence="2" key="2">
    <citation type="submission" date="2021-08" db="EMBL/GenBank/DDBJ databases">
        <authorList>
            <person name="Tani A."/>
            <person name="Ola A."/>
            <person name="Ogura Y."/>
            <person name="Katsura K."/>
            <person name="Hayashi T."/>
        </authorList>
    </citation>
    <scope>NUCLEOTIDE SEQUENCE</scope>
    <source>
        <strain evidence="2">DSM 14458</strain>
    </source>
</reference>
<comment type="caution">
    <text evidence="2">The sequence shown here is derived from an EMBL/GenBank/DDBJ whole genome shotgun (WGS) entry which is preliminary data.</text>
</comment>
<name>A0ABQ4UWJ0_9HYPH</name>
<keyword evidence="1" id="KW-0472">Membrane</keyword>
<protein>
    <recommendedName>
        <fullName evidence="4">Prepilin-type N-terminal cleavage/methylation domain-containing protein</fullName>
    </recommendedName>
</protein>
<feature type="transmembrane region" description="Helical" evidence="1">
    <location>
        <begin position="21"/>
        <end position="45"/>
    </location>
</feature>
<keyword evidence="1" id="KW-0812">Transmembrane</keyword>
<keyword evidence="1" id="KW-1133">Transmembrane helix</keyword>
<proteinExistence type="predicted"/>
<evidence type="ECO:0000313" key="3">
    <source>
        <dbReference type="Proteomes" id="UP001055093"/>
    </source>
</evidence>
<gene>
    <name evidence="2" type="ORF">BGCPKDLD_2345</name>
</gene>
<organism evidence="2 3">
    <name type="scientific">Methylorubrum suomiense</name>
    <dbReference type="NCBI Taxonomy" id="144191"/>
    <lineage>
        <taxon>Bacteria</taxon>
        <taxon>Pseudomonadati</taxon>
        <taxon>Pseudomonadota</taxon>
        <taxon>Alphaproteobacteria</taxon>
        <taxon>Hyphomicrobiales</taxon>
        <taxon>Methylobacteriaceae</taxon>
        <taxon>Methylorubrum</taxon>
    </lineage>
</organism>
<evidence type="ECO:0000313" key="2">
    <source>
        <dbReference type="EMBL" id="GJE75758.1"/>
    </source>
</evidence>
<sequence>MRAGARPGRAPRLRPRRSPRDARGGFLMVEALAVLAISAAILLALGSLTRLMLHQADSLAGRTARLERTEQGLSALARDIRRMARARWDGPDRERFVFAGGPWQLLFALDRPVAEGSALRETVAVLLRSEGDGTGGRLTRAEAPLPPDLPGPGALAFGPDQLLYEGPARIRFAYVAPRSDTTPEVIVDAWPPAGPPPVAVRVGLADPGTGDVAASLRVPVRAEAEPGCVRPRTHYCSRTEEGAGDDEAALGAILNAVTQDRAAQRRN</sequence>
<keyword evidence="3" id="KW-1185">Reference proteome</keyword>
<dbReference type="RefSeq" id="WP_137828653.1">
    <property type="nucleotide sequence ID" value="NZ_BPRE01000006.1"/>
</dbReference>
<evidence type="ECO:0008006" key="4">
    <source>
        <dbReference type="Google" id="ProtNLM"/>
    </source>
</evidence>
<accession>A0ABQ4UWJ0</accession>
<dbReference type="Proteomes" id="UP001055093">
    <property type="component" value="Unassembled WGS sequence"/>
</dbReference>
<reference evidence="2" key="1">
    <citation type="journal article" date="2021" name="Front. Microbiol.">
        <title>Comprehensive Comparative Genomics and Phenotyping of Methylobacterium Species.</title>
        <authorList>
            <person name="Alessa O."/>
            <person name="Ogura Y."/>
            <person name="Fujitani Y."/>
            <person name="Takami H."/>
            <person name="Hayashi T."/>
            <person name="Sahin N."/>
            <person name="Tani A."/>
        </authorList>
    </citation>
    <scope>NUCLEOTIDE SEQUENCE</scope>
    <source>
        <strain evidence="2">DSM 14458</strain>
    </source>
</reference>
<evidence type="ECO:0000256" key="1">
    <source>
        <dbReference type="SAM" id="Phobius"/>
    </source>
</evidence>
<dbReference type="EMBL" id="BPRE01000006">
    <property type="protein sequence ID" value="GJE75758.1"/>
    <property type="molecule type" value="Genomic_DNA"/>
</dbReference>